<keyword evidence="1" id="KW-1133">Transmembrane helix</keyword>
<dbReference type="EMBL" id="CP015772">
    <property type="protein sequence ID" value="ANH81333.1"/>
    <property type="molecule type" value="Genomic_DNA"/>
</dbReference>
<dbReference type="Pfam" id="PF05569">
    <property type="entry name" value="Peptidase_M56"/>
    <property type="match status" value="1"/>
</dbReference>
<dbReference type="OrthoDB" id="15218at2"/>
<dbReference type="STRING" id="1176587.A8C56_10360"/>
<evidence type="ECO:0000313" key="4">
    <source>
        <dbReference type="Proteomes" id="UP000077667"/>
    </source>
</evidence>
<accession>A0A1A9I1D8</accession>
<feature type="transmembrane region" description="Helical" evidence="1">
    <location>
        <begin position="48"/>
        <end position="70"/>
    </location>
</feature>
<feature type="transmembrane region" description="Helical" evidence="1">
    <location>
        <begin position="20"/>
        <end position="36"/>
    </location>
</feature>
<feature type="domain" description="Peptidase M56" evidence="2">
    <location>
        <begin position="95"/>
        <end position="283"/>
    </location>
</feature>
<dbReference type="InterPro" id="IPR052173">
    <property type="entry name" value="Beta-lactam_resp_regulator"/>
</dbReference>
<dbReference type="PANTHER" id="PTHR34978">
    <property type="entry name" value="POSSIBLE SENSOR-TRANSDUCER PROTEIN BLAR"/>
    <property type="match status" value="1"/>
</dbReference>
<keyword evidence="4" id="KW-1185">Reference proteome</keyword>
<dbReference type="Gene3D" id="3.30.2010.10">
    <property type="entry name" value="Metalloproteases ('zincins'), catalytic domain"/>
    <property type="match status" value="1"/>
</dbReference>
<reference evidence="3 4" key="1">
    <citation type="submission" date="2016-05" db="EMBL/GenBank/DDBJ databases">
        <title>Niabella ginsenosidivorans BS26 whole genome sequencing.</title>
        <authorList>
            <person name="Im W.T."/>
            <person name="Siddiqi M.Z."/>
        </authorList>
    </citation>
    <scope>NUCLEOTIDE SEQUENCE [LARGE SCALE GENOMIC DNA]</scope>
    <source>
        <strain evidence="3 4">BS26</strain>
    </source>
</reference>
<feature type="transmembrane region" description="Helical" evidence="1">
    <location>
        <begin position="200"/>
        <end position="223"/>
    </location>
</feature>
<dbReference type="PANTHER" id="PTHR34978:SF3">
    <property type="entry name" value="SLR0241 PROTEIN"/>
    <property type="match status" value="1"/>
</dbReference>
<feature type="transmembrane region" description="Helical" evidence="1">
    <location>
        <begin position="90"/>
        <end position="110"/>
    </location>
</feature>
<feature type="transmembrane region" description="Helical" evidence="1">
    <location>
        <begin position="297"/>
        <end position="314"/>
    </location>
</feature>
<evidence type="ECO:0000259" key="2">
    <source>
        <dbReference type="Pfam" id="PF05569"/>
    </source>
</evidence>
<gene>
    <name evidence="3" type="ORF">A8C56_10360</name>
</gene>
<keyword evidence="1" id="KW-0472">Membrane</keyword>
<evidence type="ECO:0000256" key="1">
    <source>
        <dbReference type="SAM" id="Phobius"/>
    </source>
</evidence>
<dbReference type="AlphaFoldDB" id="A0A1A9I1D8"/>
<dbReference type="InterPro" id="IPR008756">
    <property type="entry name" value="Peptidase_M56"/>
</dbReference>
<dbReference type="KEGG" id="nia:A8C56_10360"/>
<dbReference type="CDD" id="cd07341">
    <property type="entry name" value="M56_BlaR1_MecR1_like"/>
    <property type="match status" value="1"/>
</dbReference>
<proteinExistence type="predicted"/>
<organism evidence="3 4">
    <name type="scientific">Niabella ginsenosidivorans</name>
    <dbReference type="NCBI Taxonomy" id="1176587"/>
    <lineage>
        <taxon>Bacteria</taxon>
        <taxon>Pseudomonadati</taxon>
        <taxon>Bacteroidota</taxon>
        <taxon>Chitinophagia</taxon>
        <taxon>Chitinophagales</taxon>
        <taxon>Chitinophagaceae</taxon>
        <taxon>Niabella</taxon>
    </lineage>
</organism>
<name>A0A1A9I1D8_9BACT</name>
<dbReference type="RefSeq" id="WP_067755442.1">
    <property type="nucleotide sequence ID" value="NZ_CP015772.1"/>
</dbReference>
<keyword evidence="1" id="KW-0812">Transmembrane</keyword>
<dbReference type="Proteomes" id="UP000077667">
    <property type="component" value="Chromosome"/>
</dbReference>
<sequence length="564" mass="62920">MQQGVYHLFTALGNALFSSFWQMGLSWLLVMLYSHLRPGLSPTSKSLLNFAGLLTGFAAFLLTFIISLVTPQTENGLLKWLINREWIHNIFNYGAVLYLLLLAIPAKNIIRSACQVYRLRKDRLERVPGTLKIFMLDAVNYLGIKRKVQLYASSIVSSPLTIGFLKPMILLPLAVINQLTPQQLEAILLHELAHIKRNDYLINLINQIILAVLYFNPFAKLLVKAQELEREKSADQWVLQFQYGQHLYASTLLQLARDQHTFNALAMHVSGKESQLSQRVQAIMGIEKKQSFPLKKVAMLVLFLLLSGGFYYSANKNVPAPVTTAIASLPYFNPEALNPVFAAKQNLAKNEFKIIPIPAIEKPDSGPADNAIYLKITEDPNGKIEAPAKPKPIEAGPEANPSFVSHITLVVPNLDSTAEHTVQESIKTLKQIVTEMAWEKIENSLAETVSEAQKKILKARMEQAFDKLNWEESANKLRALYNEIDWAKAEAQLNASLDAILSSKKNPAACKNAIRSLQTARKTSRQSAIAAAADSAARSLQQEKIIAKRTFAADSNAHKKIMDL</sequence>
<evidence type="ECO:0000313" key="3">
    <source>
        <dbReference type="EMBL" id="ANH81333.1"/>
    </source>
</evidence>
<protein>
    <recommendedName>
        <fullName evidence="2">Peptidase M56 domain-containing protein</fullName>
    </recommendedName>
</protein>
<feature type="transmembrane region" description="Helical" evidence="1">
    <location>
        <begin position="155"/>
        <end position="180"/>
    </location>
</feature>